<dbReference type="EMBL" id="EAAA01000439">
    <property type="status" value="NOT_ANNOTATED_CDS"/>
    <property type="molecule type" value="Genomic_DNA"/>
</dbReference>
<dbReference type="PANTHER" id="PTHR22906:SF46">
    <property type="entry name" value="HEMICENTIN-1-LIKE"/>
    <property type="match status" value="1"/>
</dbReference>
<dbReference type="Gene3D" id="2.20.100.10">
    <property type="entry name" value="Thrombospondin type-1 (TSP1) repeat"/>
    <property type="match status" value="3"/>
</dbReference>
<dbReference type="Proteomes" id="UP000008144">
    <property type="component" value="Chromosome 10"/>
</dbReference>
<dbReference type="SMART" id="SM00209">
    <property type="entry name" value="TSP1"/>
    <property type="match status" value="3"/>
</dbReference>
<keyword evidence="3" id="KW-1015">Disulfide bond</keyword>
<dbReference type="AlphaFoldDB" id="H2XUJ1"/>
<dbReference type="Pfam" id="PF13517">
    <property type="entry name" value="FG-GAP_3"/>
    <property type="match status" value="1"/>
</dbReference>
<evidence type="ECO:0000256" key="1">
    <source>
        <dbReference type="ARBA" id="ARBA00022729"/>
    </source>
</evidence>
<evidence type="ECO:0000313" key="5">
    <source>
        <dbReference type="Proteomes" id="UP000008144"/>
    </source>
</evidence>
<evidence type="ECO:0000256" key="2">
    <source>
        <dbReference type="ARBA" id="ARBA00022737"/>
    </source>
</evidence>
<name>H2XUJ1_CIOIN</name>
<organism evidence="4 5">
    <name type="scientific">Ciona intestinalis</name>
    <name type="common">Transparent sea squirt</name>
    <name type="synonym">Ascidia intestinalis</name>
    <dbReference type="NCBI Taxonomy" id="7719"/>
    <lineage>
        <taxon>Eukaryota</taxon>
        <taxon>Metazoa</taxon>
        <taxon>Chordata</taxon>
        <taxon>Tunicata</taxon>
        <taxon>Ascidiacea</taxon>
        <taxon>Phlebobranchia</taxon>
        <taxon>Cionidae</taxon>
        <taxon>Ciona</taxon>
    </lineage>
</organism>
<keyword evidence="5" id="KW-1185">Reference proteome</keyword>
<keyword evidence="2" id="KW-0677">Repeat</keyword>
<dbReference type="InterPro" id="IPR028994">
    <property type="entry name" value="Integrin_alpha_N"/>
</dbReference>
<dbReference type="STRING" id="7719.ENSCINP00000033325"/>
<dbReference type="Ensembl" id="ENSCINT00000033348.1">
    <property type="protein sequence ID" value="ENSCINP00000033325.1"/>
    <property type="gene ID" value="ENSCING00000018146.1"/>
</dbReference>
<keyword evidence="1" id="KW-0732">Signal</keyword>
<evidence type="ECO:0000313" key="4">
    <source>
        <dbReference type="Ensembl" id="ENSCINP00000033325.1"/>
    </source>
</evidence>
<dbReference type="PROSITE" id="PS50092">
    <property type="entry name" value="TSP1"/>
    <property type="match status" value="2"/>
</dbReference>
<protein>
    <submittedName>
        <fullName evidence="4">Uncharacterized protein</fullName>
    </submittedName>
</protein>
<reference evidence="4" key="3">
    <citation type="submission" date="2025-08" db="UniProtKB">
        <authorList>
            <consortium name="Ensembl"/>
        </authorList>
    </citation>
    <scope>IDENTIFICATION</scope>
</reference>
<dbReference type="SUPFAM" id="SSF82895">
    <property type="entry name" value="TSP-1 type 1 repeat"/>
    <property type="match status" value="2"/>
</dbReference>
<dbReference type="InterPro" id="IPR013517">
    <property type="entry name" value="FG-GAP"/>
</dbReference>
<reference evidence="4" key="4">
    <citation type="submission" date="2025-09" db="UniProtKB">
        <authorList>
            <consortium name="Ensembl"/>
        </authorList>
    </citation>
    <scope>IDENTIFICATION</scope>
</reference>
<dbReference type="PANTHER" id="PTHR22906">
    <property type="entry name" value="PROPERDIN"/>
    <property type="match status" value="1"/>
</dbReference>
<accession>H2XUJ1</accession>
<evidence type="ECO:0000256" key="3">
    <source>
        <dbReference type="ARBA" id="ARBA00023157"/>
    </source>
</evidence>
<reference evidence="4" key="2">
    <citation type="journal article" date="2008" name="Genome Biol.">
        <title>Improved genome assembly and evidence-based global gene model set for the chordate Ciona intestinalis: new insight into intron and operon populations.</title>
        <authorList>
            <person name="Satou Y."/>
            <person name="Mineta K."/>
            <person name="Ogasawara M."/>
            <person name="Sasakura Y."/>
            <person name="Shoguchi E."/>
            <person name="Ueno K."/>
            <person name="Yamada L."/>
            <person name="Matsumoto J."/>
            <person name="Wasserscheid J."/>
            <person name="Dewar K."/>
            <person name="Wiley G.B."/>
            <person name="Macmil S.L."/>
            <person name="Roe B.A."/>
            <person name="Zeller R.W."/>
            <person name="Hastings K.E."/>
            <person name="Lemaire P."/>
            <person name="Lindquist E."/>
            <person name="Endo T."/>
            <person name="Hotta K."/>
            <person name="Inaba K."/>
        </authorList>
    </citation>
    <scope>NUCLEOTIDE SEQUENCE [LARGE SCALE GENOMIC DNA]</scope>
    <source>
        <strain evidence="4">wild type</strain>
    </source>
</reference>
<dbReference type="InterPro" id="IPR036383">
    <property type="entry name" value="TSP1_rpt_sf"/>
</dbReference>
<dbReference type="HOGENOM" id="CLU_771493_0_0_1"/>
<sequence length="359" mass="39669">MFQMCNTALYNEDSSVWSPWGQWGECSKSCGKGTQWRLRSCLKAEACSDVSTNGRICNTQSCDDDFDSDDDWETTTQPSTVAMTTPAPRWGGWVIVTNCSSSCGPGVVVLQRTCYNATYHLSENCFGVQATTENKSEPCEVEECPVWGLWSAWGECTGHCQQAFHSRSRSCATSCCDGPTMDIEECDLAECNVTKPAFNVSAVYTLVNTTLCTPGRFLTGDINADNVTDIVCVEDTGYLWSQLGLGNGSFSEVIFSERRVPQCPISLNANILLADMDGDGADDFVCHYSSHHYFQYLSLTDGKFAEVQTSFSINNYCISGLDMKILAGKLDEDSKDDFFCQYSKQPALNESVWYIQISN</sequence>
<dbReference type="InterPro" id="IPR000884">
    <property type="entry name" value="TSP1_rpt"/>
</dbReference>
<dbReference type="OMA" id="PCEVEEC"/>
<proteinExistence type="predicted"/>
<dbReference type="InterPro" id="IPR052065">
    <property type="entry name" value="Compl_asym_regulator"/>
</dbReference>
<reference evidence="5" key="1">
    <citation type="journal article" date="2002" name="Science">
        <title>The draft genome of Ciona intestinalis: insights into chordate and vertebrate origins.</title>
        <authorList>
            <person name="Dehal P."/>
            <person name="Satou Y."/>
            <person name="Campbell R.K."/>
            <person name="Chapman J."/>
            <person name="Degnan B."/>
            <person name="De Tomaso A."/>
            <person name="Davidson B."/>
            <person name="Di Gregorio A."/>
            <person name="Gelpke M."/>
            <person name="Goodstein D.M."/>
            <person name="Harafuji N."/>
            <person name="Hastings K.E."/>
            <person name="Ho I."/>
            <person name="Hotta K."/>
            <person name="Huang W."/>
            <person name="Kawashima T."/>
            <person name="Lemaire P."/>
            <person name="Martinez D."/>
            <person name="Meinertzhagen I.A."/>
            <person name="Necula S."/>
            <person name="Nonaka M."/>
            <person name="Putnam N."/>
            <person name="Rash S."/>
            <person name="Saiga H."/>
            <person name="Satake M."/>
            <person name="Terry A."/>
            <person name="Yamada L."/>
            <person name="Wang H.G."/>
            <person name="Awazu S."/>
            <person name="Azumi K."/>
            <person name="Boore J."/>
            <person name="Branno M."/>
            <person name="Chin-Bow S."/>
            <person name="DeSantis R."/>
            <person name="Doyle S."/>
            <person name="Francino P."/>
            <person name="Keys D.N."/>
            <person name="Haga S."/>
            <person name="Hayashi H."/>
            <person name="Hino K."/>
            <person name="Imai K.S."/>
            <person name="Inaba K."/>
            <person name="Kano S."/>
            <person name="Kobayashi K."/>
            <person name="Kobayashi M."/>
            <person name="Lee B.I."/>
            <person name="Makabe K.W."/>
            <person name="Manohar C."/>
            <person name="Matassi G."/>
            <person name="Medina M."/>
            <person name="Mochizuki Y."/>
            <person name="Mount S."/>
            <person name="Morishita T."/>
            <person name="Miura S."/>
            <person name="Nakayama A."/>
            <person name="Nishizaka S."/>
            <person name="Nomoto H."/>
            <person name="Ohta F."/>
            <person name="Oishi K."/>
            <person name="Rigoutsos I."/>
            <person name="Sano M."/>
            <person name="Sasaki A."/>
            <person name="Sasakura Y."/>
            <person name="Shoguchi E."/>
            <person name="Shin-i T."/>
            <person name="Spagnuolo A."/>
            <person name="Stainier D."/>
            <person name="Suzuki M.M."/>
            <person name="Tassy O."/>
            <person name="Takatori N."/>
            <person name="Tokuoka M."/>
            <person name="Yagi K."/>
            <person name="Yoshizaki F."/>
            <person name="Wada S."/>
            <person name="Zhang C."/>
            <person name="Hyatt P.D."/>
            <person name="Larimer F."/>
            <person name="Detter C."/>
            <person name="Doggett N."/>
            <person name="Glavina T."/>
            <person name="Hawkins T."/>
            <person name="Richardson P."/>
            <person name="Lucas S."/>
            <person name="Kohara Y."/>
            <person name="Levine M."/>
            <person name="Satoh N."/>
            <person name="Rokhsar D.S."/>
        </authorList>
    </citation>
    <scope>NUCLEOTIDE SEQUENCE [LARGE SCALE GENOMIC DNA]</scope>
</reference>
<dbReference type="Pfam" id="PF00090">
    <property type="entry name" value="TSP_1"/>
    <property type="match status" value="2"/>
</dbReference>
<dbReference type="SUPFAM" id="SSF69318">
    <property type="entry name" value="Integrin alpha N-terminal domain"/>
    <property type="match status" value="1"/>
</dbReference>
<dbReference type="InParanoid" id="H2XUJ1"/>